<gene>
    <name evidence="1" type="primary">hp4</name>
</gene>
<name>Q2EXV8_VIBVL</name>
<organism evidence="1">
    <name type="scientific">Vibrio vulnificus</name>
    <dbReference type="NCBI Taxonomy" id="672"/>
    <lineage>
        <taxon>Bacteria</taxon>
        <taxon>Pseudomonadati</taxon>
        <taxon>Pseudomonadota</taxon>
        <taxon>Gammaproteobacteria</taxon>
        <taxon>Vibrionales</taxon>
        <taxon>Vibrionaceae</taxon>
        <taxon>Vibrio</taxon>
    </lineage>
</organism>
<sequence>MKILIVNYHFPPSTTAHSYRWALLRDYFLTQGHNVEVICGGLPSESDTDDRITRVNFPKTIKNNTVNTQIKSTVRNNSFKNTVLSIIKKLYRKIFWPDGLWHWLPFSIIEVIKLKNRNFDLVIGYSPTFSAVIASFLYKKLHKESKLVIDFGDPFSVSKEMPVNNYALYGWLNRYIESVVFKNSTLVSLTNKKTFELYKSKYPWFLNFDIVPHLVNVTDFYKNKEIVDKDIVRVGYVGAFHKNIREPSLALDKLSLIDIDYINFEFYGPLNGLAFETSKLVNHYGVVDRDTAIGLIKAFDILINVENEDCPMTPSKIFECMATGKPIINFLSSTSISSFSGYPLVLNVDSDTPVDRIKEFILKNKNELLTLHEVEEILKGKTLKSVGDKYLSVVE</sequence>
<evidence type="ECO:0000313" key="1">
    <source>
        <dbReference type="EMBL" id="ABD38624.1"/>
    </source>
</evidence>
<dbReference type="EMBL" id="DQ360502">
    <property type="protein sequence ID" value="ABD38624.1"/>
    <property type="molecule type" value="Genomic_DNA"/>
</dbReference>
<dbReference type="RefSeq" id="WP_013572519.1">
    <property type="nucleotide sequence ID" value="NZ_CP118438.1"/>
</dbReference>
<proteinExistence type="predicted"/>
<protein>
    <submittedName>
        <fullName evidence="1">Colanic acid biosynthesis glycosyl-transferase</fullName>
    </submittedName>
</protein>
<keyword evidence="1" id="KW-0808">Transferase</keyword>
<reference evidence="1" key="2">
    <citation type="journal article" date="2006" name="J. Bacteriol.">
        <title>Genetic variation in the Vibrio vulnificus group 1 capsular polysaccharide operon.</title>
        <authorList>
            <person name="Chatzidaki-Livanis M."/>
            <person name="Jones M.K."/>
            <person name="Wright A.C."/>
        </authorList>
    </citation>
    <scope>NUCLEOTIDE SEQUENCE</scope>
    <source>
        <strain evidence="1">MO6-24/O</strain>
    </source>
</reference>
<accession>Q2EXV8</accession>
<dbReference type="GO" id="GO:0016740">
    <property type="term" value="F:transferase activity"/>
    <property type="evidence" value="ECO:0007669"/>
    <property type="project" value="UniProtKB-KW"/>
</dbReference>
<dbReference type="AlphaFoldDB" id="Q2EXV8"/>
<reference evidence="1" key="1">
    <citation type="journal article" date="2001" name="Infect. Immun.">
        <title>Identification of a group 1-like capsular polysaccharide operon for Vibrio vulnificus.</title>
        <authorList>
            <person name="Wright A.C."/>
            <person name="Powell J.L."/>
            <person name="Kaper J.B."/>
            <person name="Morris J.G. Jr"/>
        </authorList>
    </citation>
    <scope>NUCLEOTIDE SEQUENCE</scope>
    <source>
        <strain evidence="1">MO6-24/O</strain>
    </source>
</reference>
<dbReference type="SUPFAM" id="SSF53756">
    <property type="entry name" value="UDP-Glycosyltransferase/glycogen phosphorylase"/>
    <property type="match status" value="1"/>
</dbReference>
<dbReference type="Gene3D" id="3.40.50.2000">
    <property type="entry name" value="Glycogen Phosphorylase B"/>
    <property type="match status" value="1"/>
</dbReference>